<dbReference type="SUPFAM" id="SSF55811">
    <property type="entry name" value="Nudix"/>
    <property type="match status" value="1"/>
</dbReference>
<dbReference type="PRINTS" id="PR00502">
    <property type="entry name" value="NUDIXFAMILY"/>
</dbReference>
<dbReference type="Gene3D" id="3.90.79.10">
    <property type="entry name" value="Nucleoside Triphosphate Pyrophosphohydrolase"/>
    <property type="match status" value="1"/>
</dbReference>
<organism evidence="5 6">
    <name type="scientific">Cognatiyoonia koreensis</name>
    <dbReference type="NCBI Taxonomy" id="364200"/>
    <lineage>
        <taxon>Bacteria</taxon>
        <taxon>Pseudomonadati</taxon>
        <taxon>Pseudomonadota</taxon>
        <taxon>Alphaproteobacteria</taxon>
        <taxon>Rhodobacterales</taxon>
        <taxon>Paracoccaceae</taxon>
        <taxon>Cognatiyoonia</taxon>
    </lineage>
</organism>
<dbReference type="RefSeq" id="WP_089995797.1">
    <property type="nucleotide sequence ID" value="NZ_FOIZ01000002.1"/>
</dbReference>
<gene>
    <name evidence="5" type="ORF">SAMN04488515_2724</name>
</gene>
<evidence type="ECO:0000313" key="5">
    <source>
        <dbReference type="EMBL" id="SEW40607.1"/>
    </source>
</evidence>
<dbReference type="STRING" id="364200.SAMN04488515_2724"/>
<dbReference type="InterPro" id="IPR015797">
    <property type="entry name" value="NUDIX_hydrolase-like_dom_sf"/>
</dbReference>
<evidence type="ECO:0000259" key="4">
    <source>
        <dbReference type="PROSITE" id="PS51462"/>
    </source>
</evidence>
<name>A0A1I0RI44_9RHOB</name>
<comment type="similarity">
    <text evidence="3">Belongs to the Nudix hydrolase family.</text>
</comment>
<proteinExistence type="inferred from homology"/>
<dbReference type="Proteomes" id="UP000199167">
    <property type="component" value="Unassembled WGS sequence"/>
</dbReference>
<protein>
    <submittedName>
        <fullName evidence="5">8-oxo-dGTP diphosphatase</fullName>
    </submittedName>
</protein>
<dbReference type="PANTHER" id="PTHR43046:SF14">
    <property type="entry name" value="MUTT_NUDIX FAMILY PROTEIN"/>
    <property type="match status" value="1"/>
</dbReference>
<dbReference type="AlphaFoldDB" id="A0A1I0RI44"/>
<dbReference type="PANTHER" id="PTHR43046">
    <property type="entry name" value="GDP-MANNOSE MANNOSYL HYDROLASE"/>
    <property type="match status" value="1"/>
</dbReference>
<evidence type="ECO:0000313" key="6">
    <source>
        <dbReference type="Proteomes" id="UP000199167"/>
    </source>
</evidence>
<keyword evidence="6" id="KW-1185">Reference proteome</keyword>
<dbReference type="PROSITE" id="PS00893">
    <property type="entry name" value="NUDIX_BOX"/>
    <property type="match status" value="1"/>
</dbReference>
<dbReference type="EMBL" id="FOIZ01000002">
    <property type="protein sequence ID" value="SEW40607.1"/>
    <property type="molecule type" value="Genomic_DNA"/>
</dbReference>
<accession>A0A1I0RI44</accession>
<sequence>MTEQDFVGAKVALFVGDRLLITLRDDKPDIPYPGLWDFPGGGREPGETPEQTVLREVREEVGLVVPQNALIWKRRYAAEYLRDTDEADAQVWFFVGQIAPDMARQVVFGHEGQGWAFVTLQGFLGMPHVVPSYAQRLRDWIAATGRRTDGI</sequence>
<dbReference type="OrthoDB" id="289720at2"/>
<dbReference type="InterPro" id="IPR020476">
    <property type="entry name" value="Nudix_hydrolase"/>
</dbReference>
<evidence type="ECO:0000256" key="2">
    <source>
        <dbReference type="ARBA" id="ARBA00022801"/>
    </source>
</evidence>
<dbReference type="PROSITE" id="PS51462">
    <property type="entry name" value="NUDIX"/>
    <property type="match status" value="1"/>
</dbReference>
<dbReference type="InterPro" id="IPR020084">
    <property type="entry name" value="NUDIX_hydrolase_CS"/>
</dbReference>
<dbReference type="GO" id="GO:0016787">
    <property type="term" value="F:hydrolase activity"/>
    <property type="evidence" value="ECO:0007669"/>
    <property type="project" value="UniProtKB-KW"/>
</dbReference>
<feature type="domain" description="Nudix hydrolase" evidence="4">
    <location>
        <begin position="4"/>
        <end position="143"/>
    </location>
</feature>
<reference evidence="5 6" key="1">
    <citation type="submission" date="2016-10" db="EMBL/GenBank/DDBJ databases">
        <authorList>
            <person name="de Groot N.N."/>
        </authorList>
    </citation>
    <scope>NUCLEOTIDE SEQUENCE [LARGE SCALE GENOMIC DNA]</scope>
    <source>
        <strain evidence="5 6">DSM 17925</strain>
    </source>
</reference>
<comment type="cofactor">
    <cofactor evidence="1">
        <name>Mg(2+)</name>
        <dbReference type="ChEBI" id="CHEBI:18420"/>
    </cofactor>
</comment>
<dbReference type="Pfam" id="PF00293">
    <property type="entry name" value="NUDIX"/>
    <property type="match status" value="1"/>
</dbReference>
<dbReference type="InterPro" id="IPR000086">
    <property type="entry name" value="NUDIX_hydrolase_dom"/>
</dbReference>
<evidence type="ECO:0000256" key="3">
    <source>
        <dbReference type="RuleBase" id="RU003476"/>
    </source>
</evidence>
<evidence type="ECO:0000256" key="1">
    <source>
        <dbReference type="ARBA" id="ARBA00001946"/>
    </source>
</evidence>
<keyword evidence="2 3" id="KW-0378">Hydrolase</keyword>